<comment type="caution">
    <text evidence="1">The sequence shown here is derived from an EMBL/GenBank/DDBJ whole genome shotgun (WGS) entry which is preliminary data.</text>
</comment>
<sequence length="55" mass="5537">AALGAGQPTPGVALSYPTTKLATHCAWRSNGHAAPGAALELFSCINSQGKSQQVT</sequence>
<keyword evidence="2" id="KW-1185">Reference proteome</keyword>
<reference evidence="1 2" key="1">
    <citation type="journal article" date="2018" name="Front. Plant Sci.">
        <title>Red Clover (Trifolium pratense) and Zigzag Clover (T. medium) - A Picture of Genomic Similarities and Differences.</title>
        <authorList>
            <person name="Dluhosova J."/>
            <person name="Istvanek J."/>
            <person name="Nedelnik J."/>
            <person name="Repkova J."/>
        </authorList>
    </citation>
    <scope>NUCLEOTIDE SEQUENCE [LARGE SCALE GENOMIC DNA]</scope>
    <source>
        <strain evidence="2">cv. 10/8</strain>
        <tissue evidence="1">Leaf</tissue>
    </source>
</reference>
<dbReference type="Proteomes" id="UP000265520">
    <property type="component" value="Unassembled WGS sequence"/>
</dbReference>
<accession>A0A392PVR7</accession>
<dbReference type="EMBL" id="LXQA010098590">
    <property type="protein sequence ID" value="MCI15914.1"/>
    <property type="molecule type" value="Genomic_DNA"/>
</dbReference>
<name>A0A392PVR7_9FABA</name>
<proteinExistence type="predicted"/>
<protein>
    <submittedName>
        <fullName evidence="1">Uncharacterized protein</fullName>
    </submittedName>
</protein>
<dbReference type="AlphaFoldDB" id="A0A392PVR7"/>
<evidence type="ECO:0000313" key="2">
    <source>
        <dbReference type="Proteomes" id="UP000265520"/>
    </source>
</evidence>
<organism evidence="1 2">
    <name type="scientific">Trifolium medium</name>
    <dbReference type="NCBI Taxonomy" id="97028"/>
    <lineage>
        <taxon>Eukaryota</taxon>
        <taxon>Viridiplantae</taxon>
        <taxon>Streptophyta</taxon>
        <taxon>Embryophyta</taxon>
        <taxon>Tracheophyta</taxon>
        <taxon>Spermatophyta</taxon>
        <taxon>Magnoliopsida</taxon>
        <taxon>eudicotyledons</taxon>
        <taxon>Gunneridae</taxon>
        <taxon>Pentapetalae</taxon>
        <taxon>rosids</taxon>
        <taxon>fabids</taxon>
        <taxon>Fabales</taxon>
        <taxon>Fabaceae</taxon>
        <taxon>Papilionoideae</taxon>
        <taxon>50 kb inversion clade</taxon>
        <taxon>NPAAA clade</taxon>
        <taxon>Hologalegina</taxon>
        <taxon>IRL clade</taxon>
        <taxon>Trifolieae</taxon>
        <taxon>Trifolium</taxon>
    </lineage>
</organism>
<evidence type="ECO:0000313" key="1">
    <source>
        <dbReference type="EMBL" id="MCI15914.1"/>
    </source>
</evidence>
<feature type="non-terminal residue" evidence="1">
    <location>
        <position position="1"/>
    </location>
</feature>